<gene>
    <name evidence="2" type="ORF">P6P90_07015</name>
</gene>
<reference evidence="2 3" key="1">
    <citation type="submission" date="2023-04" db="EMBL/GenBank/DDBJ databases">
        <title>Ectobacillus antri isolated from activated sludge.</title>
        <authorList>
            <person name="Yan P."/>
            <person name="Liu X."/>
        </authorList>
    </citation>
    <scope>NUCLEOTIDE SEQUENCE [LARGE SCALE GENOMIC DNA]</scope>
    <source>
        <strain evidence="2 3">C18H</strain>
    </source>
</reference>
<dbReference type="Pfam" id="PF07179">
    <property type="entry name" value="SseB"/>
    <property type="match status" value="1"/>
</dbReference>
<feature type="domain" description="SseB protein N-terminal" evidence="1">
    <location>
        <begin position="13"/>
        <end position="125"/>
    </location>
</feature>
<dbReference type="Proteomes" id="UP001218246">
    <property type="component" value="Unassembled WGS sequence"/>
</dbReference>
<evidence type="ECO:0000259" key="1">
    <source>
        <dbReference type="Pfam" id="PF07179"/>
    </source>
</evidence>
<name>A0ABT6H2U2_9BACI</name>
<dbReference type="EMBL" id="JARULN010000004">
    <property type="protein sequence ID" value="MDG5753721.1"/>
    <property type="molecule type" value="Genomic_DNA"/>
</dbReference>
<dbReference type="RefSeq" id="WP_124562888.1">
    <property type="nucleotide sequence ID" value="NZ_JARRRY010000027.1"/>
</dbReference>
<keyword evidence="3" id="KW-1185">Reference proteome</keyword>
<organism evidence="2 3">
    <name type="scientific">Ectobacillus antri</name>
    <dbReference type="NCBI Taxonomy" id="2486280"/>
    <lineage>
        <taxon>Bacteria</taxon>
        <taxon>Bacillati</taxon>
        <taxon>Bacillota</taxon>
        <taxon>Bacilli</taxon>
        <taxon>Bacillales</taxon>
        <taxon>Bacillaceae</taxon>
        <taxon>Ectobacillus</taxon>
    </lineage>
</organism>
<sequence length="137" mass="15718">MTEFPAITKVETLLVMAKENEKRRKEFYEALLESHLYTFGTLEAEEGAATGQVTLRYFQGDGRWVLPIFTRLDYMREAMPEDVLKDASAIMIRGKELFDIVDTKAAVVLNVGSEVDKSFTEDEIEDIKTGKIFTYYK</sequence>
<evidence type="ECO:0000313" key="3">
    <source>
        <dbReference type="Proteomes" id="UP001218246"/>
    </source>
</evidence>
<dbReference type="InterPro" id="IPR009839">
    <property type="entry name" value="SseB_N"/>
</dbReference>
<evidence type="ECO:0000313" key="2">
    <source>
        <dbReference type="EMBL" id="MDG5753721.1"/>
    </source>
</evidence>
<protein>
    <submittedName>
        <fullName evidence="2">SseB family protein</fullName>
    </submittedName>
</protein>
<accession>A0ABT6H2U2</accession>
<comment type="caution">
    <text evidence="2">The sequence shown here is derived from an EMBL/GenBank/DDBJ whole genome shotgun (WGS) entry which is preliminary data.</text>
</comment>
<proteinExistence type="predicted"/>